<dbReference type="PANTHER" id="PTHR38421">
    <property type="entry name" value="TRANSMEMBRANE PROTEIN USGS"/>
    <property type="match status" value="1"/>
</dbReference>
<protein>
    <recommendedName>
        <fullName evidence="1">54S ribosomal protein L4, mitochondrial</fullName>
    </recommendedName>
</protein>
<organism evidence="3 4">
    <name type="scientific">Gigaspora margarita</name>
    <dbReference type="NCBI Taxonomy" id="4874"/>
    <lineage>
        <taxon>Eukaryota</taxon>
        <taxon>Fungi</taxon>
        <taxon>Fungi incertae sedis</taxon>
        <taxon>Mucoromycota</taxon>
        <taxon>Glomeromycotina</taxon>
        <taxon>Glomeromycetes</taxon>
        <taxon>Diversisporales</taxon>
        <taxon>Gigasporaceae</taxon>
        <taxon>Gigaspora</taxon>
    </lineage>
</organism>
<dbReference type="EMBL" id="CAJVQB010021842">
    <property type="protein sequence ID" value="CAG8798118.1"/>
    <property type="molecule type" value="Genomic_DNA"/>
</dbReference>
<comment type="caution">
    <text evidence="3">The sequence shown here is derived from an EMBL/GenBank/DDBJ whole genome shotgun (WGS) entry which is preliminary data.</text>
</comment>
<feature type="transmembrane region" description="Helical" evidence="2">
    <location>
        <begin position="187"/>
        <end position="214"/>
    </location>
</feature>
<accession>A0ABN7VV11</accession>
<dbReference type="InterPro" id="IPR038340">
    <property type="entry name" value="MRP-L47_sf"/>
</dbReference>
<evidence type="ECO:0000256" key="2">
    <source>
        <dbReference type="SAM" id="Phobius"/>
    </source>
</evidence>
<dbReference type="PANTHER" id="PTHR38421:SF1">
    <property type="entry name" value="TRANSMEMBRANE PROTEIN"/>
    <property type="match status" value="1"/>
</dbReference>
<keyword evidence="2" id="KW-1133">Transmembrane helix</keyword>
<feature type="transmembrane region" description="Helical" evidence="2">
    <location>
        <begin position="226"/>
        <end position="248"/>
    </location>
</feature>
<dbReference type="Pfam" id="PF06984">
    <property type="entry name" value="MRP-L47"/>
    <property type="match status" value="1"/>
</dbReference>
<feature type="transmembrane region" description="Helical" evidence="2">
    <location>
        <begin position="309"/>
        <end position="329"/>
    </location>
</feature>
<evidence type="ECO:0000256" key="1">
    <source>
        <dbReference type="ARBA" id="ARBA00035399"/>
    </source>
</evidence>
<keyword evidence="2" id="KW-0812">Transmembrane</keyword>
<feature type="non-terminal residue" evidence="3">
    <location>
        <position position="1"/>
    </location>
</feature>
<sequence length="460" mass="54165">HHWARISGGMDDNNSSSLERVLIEIQGETILINWKATNNPNVRGLYEFFQGGMHNPNPLPNVKDMITGRSWTASELRVKSFEDLHKLWYILLKERNLLATMFEEAKHWNKTADSEWLKRWDDRKFKTQKSMARIRHVLSERRVVYEYAIREDPKLFGLEEAPEPHKGYKEEVIPNKRRTRLGPVVSVSLYFVTSTVLIIPLKLLQLLVYLLSFVFKYDHARFTENYLWVTNYVLNLPFLGLLLMRYLYPQSLDSVFMESLDYVDITYLKKHTNEQDLRPPYTPALERYKYNIDYWDEMRQYLMRTGNQIAWSMMLYFLSLIPLIGSLVYPVASAYVLVNSLGYTPAIVVGILIYVTPGTKPFAMIFLEILYSSRALMRELLEPYFGRLKFDKEIKKKWFKEREGILFGFSIGYYFLIRLPLAAAALLLVKVTDPPPPPGSENTYKIEYRYTDPRKIKKDH</sequence>
<proteinExistence type="predicted"/>
<dbReference type="Gene3D" id="6.10.330.20">
    <property type="match status" value="1"/>
</dbReference>
<reference evidence="3 4" key="1">
    <citation type="submission" date="2021-06" db="EMBL/GenBank/DDBJ databases">
        <authorList>
            <person name="Kallberg Y."/>
            <person name="Tangrot J."/>
            <person name="Rosling A."/>
        </authorList>
    </citation>
    <scope>NUCLEOTIDE SEQUENCE [LARGE SCALE GENOMIC DNA]</scope>
    <source>
        <strain evidence="3 4">120-4 pot B 10/14</strain>
    </source>
</reference>
<evidence type="ECO:0000313" key="4">
    <source>
        <dbReference type="Proteomes" id="UP000789901"/>
    </source>
</evidence>
<gene>
    <name evidence="3" type="ORF">GMARGA_LOCUS22535</name>
</gene>
<dbReference type="InterPro" id="IPR010729">
    <property type="entry name" value="Ribosomal_uL29_mit"/>
</dbReference>
<keyword evidence="2" id="KW-0472">Membrane</keyword>
<feature type="transmembrane region" description="Helical" evidence="2">
    <location>
        <begin position="405"/>
        <end position="429"/>
    </location>
</feature>
<evidence type="ECO:0000313" key="3">
    <source>
        <dbReference type="EMBL" id="CAG8798118.1"/>
    </source>
</evidence>
<keyword evidence="4" id="KW-1185">Reference proteome</keyword>
<dbReference type="Proteomes" id="UP000789901">
    <property type="component" value="Unassembled WGS sequence"/>
</dbReference>
<name>A0ABN7VV11_GIGMA</name>